<dbReference type="AlphaFoldDB" id="A0A7C9FCU6"/>
<comment type="caution">
    <text evidence="3">The sequence shown here is derived from an EMBL/GenBank/DDBJ whole genome shotgun (WGS) entry which is preliminary data.</text>
</comment>
<dbReference type="RefSeq" id="WP_152760010.1">
    <property type="nucleotide sequence ID" value="NZ_WHLY01000002.1"/>
</dbReference>
<dbReference type="PANTHER" id="PTHR34406:SF1">
    <property type="entry name" value="PROTEIN YCEI"/>
    <property type="match status" value="1"/>
</dbReference>
<protein>
    <submittedName>
        <fullName evidence="3">YceI family protein</fullName>
    </submittedName>
</protein>
<name>A0A7C9FCU6_9BACT</name>
<evidence type="ECO:0000256" key="1">
    <source>
        <dbReference type="SAM" id="SignalP"/>
    </source>
</evidence>
<dbReference type="SUPFAM" id="SSF101874">
    <property type="entry name" value="YceI-like"/>
    <property type="match status" value="1"/>
</dbReference>
<dbReference type="Pfam" id="PF04264">
    <property type="entry name" value="YceI"/>
    <property type="match status" value="1"/>
</dbReference>
<dbReference type="EMBL" id="WHLY01000002">
    <property type="protein sequence ID" value="MPR34087.1"/>
    <property type="molecule type" value="Genomic_DNA"/>
</dbReference>
<dbReference type="SMART" id="SM00867">
    <property type="entry name" value="YceI"/>
    <property type="match status" value="1"/>
</dbReference>
<accession>A0A7C9FCU6</accession>
<dbReference type="Proteomes" id="UP000479293">
    <property type="component" value="Unassembled WGS sequence"/>
</dbReference>
<feature type="domain" description="Lipid/polyisoprenoid-binding YceI-like" evidence="2">
    <location>
        <begin position="27"/>
        <end position="184"/>
    </location>
</feature>
<evidence type="ECO:0000313" key="3">
    <source>
        <dbReference type="EMBL" id="MPR34087.1"/>
    </source>
</evidence>
<proteinExistence type="predicted"/>
<dbReference type="InterPro" id="IPR036761">
    <property type="entry name" value="TTHA0802/YceI-like_sf"/>
</dbReference>
<feature type="signal peptide" evidence="1">
    <location>
        <begin position="1"/>
        <end position="24"/>
    </location>
</feature>
<sequence>MEKINKIFLLLAGLTLSVPVEAWAQGTLYATSGGQTSFHSSTPAEDINAVNKKTQAILNTTSGEIAVLMNMRDFDFPNELMEEHFNENYMESAKYPKATFKGKLDQTVDVTKNGSHELTATGTFTVHGVSQPRTLKGTLMVKDGSLFLDSDFEVALADHKIEVPKIVFVKIAQIIKVKANYILTPYKK</sequence>
<keyword evidence="1" id="KW-0732">Signal</keyword>
<evidence type="ECO:0000259" key="2">
    <source>
        <dbReference type="SMART" id="SM00867"/>
    </source>
</evidence>
<dbReference type="PANTHER" id="PTHR34406">
    <property type="entry name" value="PROTEIN YCEI"/>
    <property type="match status" value="1"/>
</dbReference>
<feature type="chain" id="PRO_5028961087" evidence="1">
    <location>
        <begin position="25"/>
        <end position="188"/>
    </location>
</feature>
<keyword evidence="4" id="KW-1185">Reference proteome</keyword>
<organism evidence="3 4">
    <name type="scientific">Salmonirosea aquatica</name>
    <dbReference type="NCBI Taxonomy" id="2654236"/>
    <lineage>
        <taxon>Bacteria</taxon>
        <taxon>Pseudomonadati</taxon>
        <taxon>Bacteroidota</taxon>
        <taxon>Cytophagia</taxon>
        <taxon>Cytophagales</taxon>
        <taxon>Spirosomataceae</taxon>
        <taxon>Salmonirosea</taxon>
    </lineage>
</organism>
<gene>
    <name evidence="3" type="ORF">GBK04_12090</name>
</gene>
<dbReference type="Gene3D" id="2.40.128.110">
    <property type="entry name" value="Lipid/polyisoprenoid-binding, YceI-like"/>
    <property type="match status" value="1"/>
</dbReference>
<evidence type="ECO:0000313" key="4">
    <source>
        <dbReference type="Proteomes" id="UP000479293"/>
    </source>
</evidence>
<reference evidence="3 4" key="1">
    <citation type="submission" date="2019-10" db="EMBL/GenBank/DDBJ databases">
        <title>Draft Genome Sequence of Cytophagaceae sp. SJW1-29.</title>
        <authorList>
            <person name="Choi A."/>
        </authorList>
    </citation>
    <scope>NUCLEOTIDE SEQUENCE [LARGE SCALE GENOMIC DNA]</scope>
    <source>
        <strain evidence="3 4">SJW1-29</strain>
    </source>
</reference>
<dbReference type="InterPro" id="IPR007372">
    <property type="entry name" value="Lipid/polyisoprenoid-bd_YceI"/>
</dbReference>